<dbReference type="CDD" id="cd06145">
    <property type="entry name" value="REX1_like"/>
    <property type="match status" value="1"/>
</dbReference>
<evidence type="ECO:0000256" key="1">
    <source>
        <dbReference type="ARBA" id="ARBA00004123"/>
    </source>
</evidence>
<dbReference type="FunFam" id="3.30.420.10:FF:000019">
    <property type="entry name" value="RNA exonuclease NEF-sp"/>
    <property type="match status" value="1"/>
</dbReference>
<evidence type="ECO:0000259" key="7">
    <source>
        <dbReference type="SMART" id="SM00479"/>
    </source>
</evidence>
<evidence type="ECO:0000256" key="5">
    <source>
        <dbReference type="ARBA" id="ARBA00022839"/>
    </source>
</evidence>
<dbReference type="Proteomes" id="UP000605846">
    <property type="component" value="Unassembled WGS sequence"/>
</dbReference>
<name>A0A8H7BL00_9FUNG</name>
<dbReference type="InterPro" id="IPR047021">
    <property type="entry name" value="REXO1/3/4-like"/>
</dbReference>
<dbReference type="PANTHER" id="PTHR12801:SF155">
    <property type="entry name" value="RIBONUCLEASE H70"/>
    <property type="match status" value="1"/>
</dbReference>
<dbReference type="InterPro" id="IPR034922">
    <property type="entry name" value="REX1-like_exo"/>
</dbReference>
<keyword evidence="9" id="KW-1185">Reference proteome</keyword>
<keyword evidence="5" id="KW-0269">Exonuclease</keyword>
<dbReference type="GO" id="GO:0004527">
    <property type="term" value="F:exonuclease activity"/>
    <property type="evidence" value="ECO:0007669"/>
    <property type="project" value="UniProtKB-KW"/>
</dbReference>
<evidence type="ECO:0000313" key="8">
    <source>
        <dbReference type="EMBL" id="KAF7721851.1"/>
    </source>
</evidence>
<dbReference type="PANTHER" id="PTHR12801">
    <property type="entry name" value="RNA EXONUCLEASE REXO1 / RECO3 FAMILY MEMBER-RELATED"/>
    <property type="match status" value="1"/>
</dbReference>
<dbReference type="InterPro" id="IPR012337">
    <property type="entry name" value="RNaseH-like_sf"/>
</dbReference>
<organism evidence="8 9">
    <name type="scientific">Apophysomyces ossiformis</name>
    <dbReference type="NCBI Taxonomy" id="679940"/>
    <lineage>
        <taxon>Eukaryota</taxon>
        <taxon>Fungi</taxon>
        <taxon>Fungi incertae sedis</taxon>
        <taxon>Mucoromycota</taxon>
        <taxon>Mucoromycotina</taxon>
        <taxon>Mucoromycetes</taxon>
        <taxon>Mucorales</taxon>
        <taxon>Mucorineae</taxon>
        <taxon>Mucoraceae</taxon>
        <taxon>Apophysomyces</taxon>
    </lineage>
</organism>
<dbReference type="Gene3D" id="3.30.420.10">
    <property type="entry name" value="Ribonuclease H-like superfamily/Ribonuclease H"/>
    <property type="match status" value="1"/>
</dbReference>
<keyword evidence="6" id="KW-0539">Nucleus</keyword>
<evidence type="ECO:0000313" key="9">
    <source>
        <dbReference type="Proteomes" id="UP000605846"/>
    </source>
</evidence>
<reference evidence="8" key="1">
    <citation type="submission" date="2020-01" db="EMBL/GenBank/DDBJ databases">
        <title>Genome Sequencing of Three Apophysomyces-Like Fungal Strains Confirms a Novel Fungal Genus in the Mucoromycota with divergent Burkholderia-like Endosymbiotic Bacteria.</title>
        <authorList>
            <person name="Stajich J.E."/>
            <person name="Macias A.M."/>
            <person name="Carter-House D."/>
            <person name="Lovett B."/>
            <person name="Kasson L.R."/>
            <person name="Berry K."/>
            <person name="Grigoriev I."/>
            <person name="Chang Y."/>
            <person name="Spatafora J."/>
            <person name="Kasson M.T."/>
        </authorList>
    </citation>
    <scope>NUCLEOTIDE SEQUENCE</scope>
    <source>
        <strain evidence="8">NRRL A-21654</strain>
    </source>
</reference>
<dbReference type="OrthoDB" id="206335at2759"/>
<keyword evidence="4" id="KW-0378">Hydrolase</keyword>
<sequence length="568" mass="64566">MTVGENKKFKADIVTDQLASLSKSLRKKCHKALRIGQTFKIVDGNVVLQPKLILKPHGSSVSIKEIRSLILGCILDEKLPKWAEIRERELVKKVVVLDAPVLHPADLDIPFDQHYVSEQITPAEIYSVLKGHSICEFLGQRAEDEVLAMVSSVPYDDRQGMDDRFTSLLQSPLSKGELKKKRLGCASEDGSDILKPEELMLNHKEMIEEEYPIPISLDSKSELLDGWCDTPPGEGKEKRMMAIDCEMCKTVSGFVITRVALVDQDHKVLVDEYVKPDEDIVDYVTEFSGVTEALLRNVKTTLADIQAKLLTFINGDVILVGHSMSNDLNKLQMRHPYVIDTSCIYHHVHGPPYKPSLRDLTYRWLRREIQTGGSQGHDPCEDALASLQLVQQKLKYGKNYGWHQSFQAETILHRLERSGFVGAVVDGAPNYDSVMATKLTEKDGLSVVFADDHVVRNVIEKHKTCRLVLAKFALNVTYQEKTFWEYVRQIYKTIEPNTAFILMTGKRNNGELQQLRAKCMLYKKKIKVTNLQQIPEHERWLLADEERLRDVADTSRRGLLFAAIKNEE</sequence>
<comment type="caution">
    <text evidence="8">The sequence shown here is derived from an EMBL/GenBank/DDBJ whole genome shotgun (WGS) entry which is preliminary data.</text>
</comment>
<dbReference type="AlphaFoldDB" id="A0A8H7BL00"/>
<feature type="domain" description="Exonuclease" evidence="7">
    <location>
        <begin position="239"/>
        <end position="399"/>
    </location>
</feature>
<gene>
    <name evidence="8" type="ORF">EC973_004059</name>
</gene>
<evidence type="ECO:0000256" key="6">
    <source>
        <dbReference type="ARBA" id="ARBA00023242"/>
    </source>
</evidence>
<proteinExistence type="inferred from homology"/>
<dbReference type="GO" id="GO:0003676">
    <property type="term" value="F:nucleic acid binding"/>
    <property type="evidence" value="ECO:0007669"/>
    <property type="project" value="InterPro"/>
</dbReference>
<evidence type="ECO:0000256" key="4">
    <source>
        <dbReference type="ARBA" id="ARBA00022801"/>
    </source>
</evidence>
<evidence type="ECO:0000256" key="2">
    <source>
        <dbReference type="ARBA" id="ARBA00006357"/>
    </source>
</evidence>
<evidence type="ECO:0000256" key="3">
    <source>
        <dbReference type="ARBA" id="ARBA00022722"/>
    </source>
</evidence>
<protein>
    <recommendedName>
        <fullName evidence="7">Exonuclease domain-containing protein</fullName>
    </recommendedName>
</protein>
<dbReference type="SUPFAM" id="SSF53098">
    <property type="entry name" value="Ribonuclease H-like"/>
    <property type="match status" value="1"/>
</dbReference>
<dbReference type="GO" id="GO:0005634">
    <property type="term" value="C:nucleus"/>
    <property type="evidence" value="ECO:0007669"/>
    <property type="project" value="UniProtKB-SubCell"/>
</dbReference>
<dbReference type="InterPro" id="IPR013520">
    <property type="entry name" value="Ribonucl_H"/>
</dbReference>
<comment type="subcellular location">
    <subcellularLocation>
        <location evidence="1">Nucleus</location>
    </subcellularLocation>
</comment>
<dbReference type="InterPro" id="IPR036397">
    <property type="entry name" value="RNaseH_sf"/>
</dbReference>
<dbReference type="SMART" id="SM00479">
    <property type="entry name" value="EXOIII"/>
    <property type="match status" value="1"/>
</dbReference>
<comment type="similarity">
    <text evidence="2">Belongs to the REXO1/REXO3 family.</text>
</comment>
<accession>A0A8H7BL00</accession>
<keyword evidence="3" id="KW-0540">Nuclease</keyword>
<dbReference type="EMBL" id="JABAYA010000230">
    <property type="protein sequence ID" value="KAF7721851.1"/>
    <property type="molecule type" value="Genomic_DNA"/>
</dbReference>